<evidence type="ECO:0000256" key="6">
    <source>
        <dbReference type="ARBA" id="ARBA00022801"/>
    </source>
</evidence>
<sequence length="186" mass="21494">MNKAVFLDRDGTINVEKNYLYRIDDFEFLPGVLEGLRRFKEAGYLLIIVTNQSGIGRGYYTEKQYKELETWMCDQLEKYGAAIDGIYYCPHLPDAKVEQYRKECNCRKPKKGMFEAAIREYDIDVSESIAIGDNPRDLALCENGVTTGYLVYAKEFQKETLPNIHYIEGGIEQAASEFLEKKEPER</sequence>
<dbReference type="PANTHER" id="PTHR42891:SF1">
    <property type="entry name" value="D-GLYCERO-BETA-D-MANNO-HEPTOSE-1,7-BISPHOSPHATE 7-PHOSPHATASE"/>
    <property type="match status" value="1"/>
</dbReference>
<protein>
    <recommendedName>
        <fullName evidence="13">D,D-heptose 1,7-bisphosphate phosphatase</fullName>
        <ecNumber evidence="13">3.1.3.-</ecNumber>
    </recommendedName>
</protein>
<evidence type="ECO:0000256" key="14">
    <source>
        <dbReference type="PIRSR" id="PIRSR004682-1"/>
    </source>
</evidence>
<evidence type="ECO:0000313" key="17">
    <source>
        <dbReference type="EMBL" id="CUN05883.1"/>
    </source>
</evidence>
<dbReference type="AlphaFoldDB" id="A0A173TSS8"/>
<evidence type="ECO:0000256" key="12">
    <source>
        <dbReference type="ARBA" id="ARBA00061616"/>
    </source>
</evidence>
<dbReference type="NCBIfam" id="TIGR00213">
    <property type="entry name" value="GmhB_yaeD"/>
    <property type="match status" value="1"/>
</dbReference>
<comment type="pathway">
    <text evidence="11">Nucleotide-sugar biosynthesis; GDP-D-glycero-alpha-D-manno-heptose biosynthesis; GDP-D-glycero-alpha-D-manno-heptose from D-glycero-alpha-D-manno-heptose 7-phosphate: step 2/3.</text>
</comment>
<evidence type="ECO:0000256" key="9">
    <source>
        <dbReference type="ARBA" id="ARBA00051130"/>
    </source>
</evidence>
<feature type="binding site" evidence="16">
    <location>
        <position position="10"/>
    </location>
    <ligand>
        <name>Mg(2+)</name>
        <dbReference type="ChEBI" id="CHEBI:18420"/>
    </ligand>
</feature>
<keyword evidence="5 16" id="KW-0479">Metal-binding</keyword>
<evidence type="ECO:0000256" key="1">
    <source>
        <dbReference type="ARBA" id="ARBA00001946"/>
    </source>
</evidence>
<comment type="cofactor">
    <cofactor evidence="1 16">
        <name>Mg(2+)</name>
        <dbReference type="ChEBI" id="CHEBI:18420"/>
    </cofactor>
</comment>
<evidence type="ECO:0000256" key="11">
    <source>
        <dbReference type="ARBA" id="ARBA00060656"/>
    </source>
</evidence>
<organism evidence="17 18">
    <name type="scientific">Roseburia intestinalis</name>
    <dbReference type="NCBI Taxonomy" id="166486"/>
    <lineage>
        <taxon>Bacteria</taxon>
        <taxon>Bacillati</taxon>
        <taxon>Bacillota</taxon>
        <taxon>Clostridia</taxon>
        <taxon>Lachnospirales</taxon>
        <taxon>Lachnospiraceae</taxon>
        <taxon>Roseburia</taxon>
    </lineage>
</organism>
<keyword evidence="6 13" id="KW-0378">Hydrolase</keyword>
<comment type="function">
    <text evidence="10">Converts the D-glycero-alpha-D-manno-heptose 1,7-bisphosphate intermediate into D-glycero-alpha-D-manno-heptose 1-phosphate by removing the phosphate group at the C-7 position.</text>
</comment>
<feature type="binding site" evidence="16">
    <location>
        <position position="133"/>
    </location>
    <ligand>
        <name>Mg(2+)</name>
        <dbReference type="ChEBI" id="CHEBI:18420"/>
    </ligand>
</feature>
<dbReference type="Proteomes" id="UP000095350">
    <property type="component" value="Unassembled WGS sequence"/>
</dbReference>
<evidence type="ECO:0000256" key="7">
    <source>
        <dbReference type="ARBA" id="ARBA00022833"/>
    </source>
</evidence>
<dbReference type="InterPro" id="IPR023214">
    <property type="entry name" value="HAD_sf"/>
</dbReference>
<evidence type="ECO:0000256" key="13">
    <source>
        <dbReference type="PIRNR" id="PIRNR004682"/>
    </source>
</evidence>
<dbReference type="InterPro" id="IPR036412">
    <property type="entry name" value="HAD-like_sf"/>
</dbReference>
<comment type="subunit">
    <text evidence="3">Monomer.</text>
</comment>
<feature type="binding site" evidence="16">
    <location>
        <position position="106"/>
    </location>
    <ligand>
        <name>Zn(2+)</name>
        <dbReference type="ChEBI" id="CHEBI:29105"/>
    </ligand>
</feature>
<dbReference type="PaxDb" id="166486-ERS852572_01724"/>
<comment type="catalytic activity">
    <reaction evidence="9">
        <text>D-glycero-alpha-D-manno-heptose 1,7-bisphosphate + H2O = D-glycero-alpha-D-manno-heptose 1-phosphate + phosphate</text>
        <dbReference type="Rhea" id="RHEA:28522"/>
        <dbReference type="ChEBI" id="CHEBI:15377"/>
        <dbReference type="ChEBI" id="CHEBI:43474"/>
        <dbReference type="ChEBI" id="CHEBI:60207"/>
        <dbReference type="ChEBI" id="CHEBI:61574"/>
        <dbReference type="EC" id="3.1.3.83"/>
    </reaction>
</comment>
<keyword evidence="4 13" id="KW-0963">Cytoplasm</keyword>
<dbReference type="FunFam" id="3.40.50.1000:FF:000037">
    <property type="entry name" value="D,D-heptose 1,7-bisphosphate phosphatase"/>
    <property type="match status" value="1"/>
</dbReference>
<reference evidence="17 18" key="1">
    <citation type="submission" date="2015-09" db="EMBL/GenBank/DDBJ databases">
        <authorList>
            <consortium name="Pathogen Informatics"/>
        </authorList>
    </citation>
    <scope>NUCLEOTIDE SEQUENCE [LARGE SCALE GENOMIC DNA]</scope>
    <source>
        <strain evidence="17 18">2789STDY5834960</strain>
    </source>
</reference>
<comment type="similarity">
    <text evidence="12 13">Belongs to the gmhB family.</text>
</comment>
<dbReference type="SUPFAM" id="SSF56784">
    <property type="entry name" value="HAD-like"/>
    <property type="match status" value="1"/>
</dbReference>
<dbReference type="NCBIfam" id="NF006506">
    <property type="entry name" value="PRK08942.1"/>
    <property type="match status" value="1"/>
</dbReference>
<feature type="site" description="Stabilizes the phosphoryl group" evidence="15">
    <location>
        <position position="108"/>
    </location>
</feature>
<feature type="site" description="Stabilizes the phosphoryl group" evidence="15">
    <location>
        <position position="50"/>
    </location>
</feature>
<evidence type="ECO:0000256" key="4">
    <source>
        <dbReference type="ARBA" id="ARBA00022490"/>
    </source>
</evidence>
<dbReference type="STRING" id="166486.ERS852572_01724"/>
<dbReference type="Gene3D" id="3.40.50.1000">
    <property type="entry name" value="HAD superfamily/HAD-like"/>
    <property type="match status" value="1"/>
</dbReference>
<dbReference type="EMBL" id="CYXZ01000011">
    <property type="protein sequence ID" value="CUN05883.1"/>
    <property type="molecule type" value="Genomic_DNA"/>
</dbReference>
<dbReference type="InterPro" id="IPR006543">
    <property type="entry name" value="Histidinol-phos"/>
</dbReference>
<comment type="subcellular location">
    <subcellularLocation>
        <location evidence="2 13">Cytoplasm</location>
    </subcellularLocation>
</comment>
<feature type="site" description="Contributes to substrate recognition" evidence="15">
    <location>
        <position position="107"/>
    </location>
</feature>
<dbReference type="NCBIfam" id="TIGR01656">
    <property type="entry name" value="Histidinol-ppas"/>
    <property type="match status" value="1"/>
</dbReference>
<dbReference type="GO" id="GO:0046872">
    <property type="term" value="F:metal ion binding"/>
    <property type="evidence" value="ECO:0007669"/>
    <property type="project" value="UniProtKB-KW"/>
</dbReference>
<evidence type="ECO:0000256" key="2">
    <source>
        <dbReference type="ARBA" id="ARBA00004496"/>
    </source>
</evidence>
<evidence type="ECO:0000256" key="8">
    <source>
        <dbReference type="ARBA" id="ARBA00023277"/>
    </source>
</evidence>
<feature type="binding site" evidence="16">
    <location>
        <position position="91"/>
    </location>
    <ligand>
        <name>Zn(2+)</name>
        <dbReference type="ChEBI" id="CHEBI:29105"/>
    </ligand>
</feature>
<dbReference type="GO" id="GO:0016791">
    <property type="term" value="F:phosphatase activity"/>
    <property type="evidence" value="ECO:0007669"/>
    <property type="project" value="InterPro"/>
</dbReference>
<feature type="active site" description="Proton donor" evidence="14">
    <location>
        <position position="10"/>
    </location>
</feature>
<keyword evidence="7 16" id="KW-0862">Zinc</keyword>
<name>A0A173TSS8_9FIRM</name>
<dbReference type="Pfam" id="PF08645">
    <property type="entry name" value="PNK3P"/>
    <property type="match status" value="1"/>
</dbReference>
<dbReference type="GO" id="GO:0005737">
    <property type="term" value="C:cytoplasm"/>
    <property type="evidence" value="ECO:0007669"/>
    <property type="project" value="UniProtKB-SubCell"/>
</dbReference>
<evidence type="ECO:0000256" key="15">
    <source>
        <dbReference type="PIRSR" id="PIRSR004682-3"/>
    </source>
</evidence>
<evidence type="ECO:0000256" key="3">
    <source>
        <dbReference type="ARBA" id="ARBA00011245"/>
    </source>
</evidence>
<feature type="active site" description="Nucleophile" evidence="14">
    <location>
        <position position="8"/>
    </location>
</feature>
<dbReference type="OrthoDB" id="9801899at2"/>
<dbReference type="PANTHER" id="PTHR42891">
    <property type="entry name" value="D-GLYCERO-BETA-D-MANNO-HEPTOSE-1,7-BISPHOSPHATE 7-PHOSPHATASE"/>
    <property type="match status" value="1"/>
</dbReference>
<gene>
    <name evidence="17" type="primary">gmhB</name>
    <name evidence="17" type="ORF">ERS852572_01724</name>
</gene>
<keyword evidence="8 13" id="KW-0119">Carbohydrate metabolism</keyword>
<dbReference type="CDD" id="cd07503">
    <property type="entry name" value="HAD_HisB-N"/>
    <property type="match status" value="1"/>
</dbReference>
<dbReference type="InterPro" id="IPR006549">
    <property type="entry name" value="HAD-SF_hydro_IIIA"/>
</dbReference>
<keyword evidence="16" id="KW-0460">Magnesium</keyword>
<feature type="binding site" evidence="16">
    <location>
        <position position="89"/>
    </location>
    <ligand>
        <name>Zn(2+)</name>
        <dbReference type="ChEBI" id="CHEBI:29105"/>
    </ligand>
</feature>
<evidence type="ECO:0000256" key="16">
    <source>
        <dbReference type="PIRSR" id="PIRSR004682-4"/>
    </source>
</evidence>
<evidence type="ECO:0000313" key="18">
    <source>
        <dbReference type="Proteomes" id="UP000095350"/>
    </source>
</evidence>
<evidence type="ECO:0000256" key="10">
    <source>
        <dbReference type="ARBA" id="ARBA00058363"/>
    </source>
</evidence>
<feature type="binding site" evidence="16">
    <location>
        <position position="104"/>
    </location>
    <ligand>
        <name>Zn(2+)</name>
        <dbReference type="ChEBI" id="CHEBI:29105"/>
    </ligand>
</feature>
<evidence type="ECO:0000256" key="5">
    <source>
        <dbReference type="ARBA" id="ARBA00022723"/>
    </source>
</evidence>
<feature type="binding site" evidence="16">
    <location>
        <position position="8"/>
    </location>
    <ligand>
        <name>Mg(2+)</name>
        <dbReference type="ChEBI" id="CHEBI:18420"/>
    </ligand>
</feature>
<dbReference type="EC" id="3.1.3.-" evidence="13"/>
<dbReference type="InterPro" id="IPR004446">
    <property type="entry name" value="Heptose_bisP_phosphatase"/>
</dbReference>
<dbReference type="GO" id="GO:0005975">
    <property type="term" value="P:carbohydrate metabolic process"/>
    <property type="evidence" value="ECO:0007669"/>
    <property type="project" value="InterPro"/>
</dbReference>
<accession>A0A173TSS8</accession>
<dbReference type="PIRSF" id="PIRSF004682">
    <property type="entry name" value="GmhB"/>
    <property type="match status" value="1"/>
</dbReference>
<comment type="cofactor">
    <cofactor evidence="16">
        <name>Zn(2+)</name>
        <dbReference type="ChEBI" id="CHEBI:29105"/>
    </cofactor>
</comment>
<dbReference type="RefSeq" id="WP_070103119.1">
    <property type="nucleotide sequence ID" value="NZ_CABIYH010000011.1"/>
</dbReference>
<proteinExistence type="inferred from homology"/>
<dbReference type="InterPro" id="IPR013954">
    <property type="entry name" value="PNK3P"/>
</dbReference>
<dbReference type="NCBIfam" id="TIGR01662">
    <property type="entry name" value="HAD-SF-IIIA"/>
    <property type="match status" value="1"/>
</dbReference>